<dbReference type="InterPro" id="IPR024671">
    <property type="entry name" value="Atg22-like"/>
</dbReference>
<evidence type="ECO:0000313" key="7">
    <source>
        <dbReference type="EMBL" id="SQC72007.1"/>
    </source>
</evidence>
<dbReference type="InterPro" id="IPR050495">
    <property type="entry name" value="ATG22/LtaA_families"/>
</dbReference>
<organism evidence="7 8">
    <name type="scientific">Listeria fleischmannii subsp. fleischmannii</name>
    <dbReference type="NCBI Taxonomy" id="1671902"/>
    <lineage>
        <taxon>Bacteria</taxon>
        <taxon>Bacillati</taxon>
        <taxon>Bacillota</taxon>
        <taxon>Bacilli</taxon>
        <taxon>Bacillales</taxon>
        <taxon>Listeriaceae</taxon>
        <taxon>Listeria</taxon>
    </lineage>
</organism>
<evidence type="ECO:0000256" key="6">
    <source>
        <dbReference type="SAM" id="Phobius"/>
    </source>
</evidence>
<dbReference type="GO" id="GO:0012505">
    <property type="term" value="C:endomembrane system"/>
    <property type="evidence" value="ECO:0007669"/>
    <property type="project" value="UniProtKB-SubCell"/>
</dbReference>
<keyword evidence="3 6" id="KW-0812">Transmembrane</keyword>
<dbReference type="InterPro" id="IPR036259">
    <property type="entry name" value="MFS_trans_sf"/>
</dbReference>
<dbReference type="Proteomes" id="UP000250257">
    <property type="component" value="Unassembled WGS sequence"/>
</dbReference>
<accession>A0A2X3HH99</accession>
<feature type="transmembrane region" description="Helical" evidence="6">
    <location>
        <begin position="52"/>
        <end position="74"/>
    </location>
</feature>
<comment type="subcellular location">
    <subcellularLocation>
        <location evidence="1">Endomembrane system</location>
        <topology evidence="1">Multi-pass membrane protein</topology>
    </subcellularLocation>
</comment>
<gene>
    <name evidence="7" type="ORF">NCTC13940_02720</name>
</gene>
<dbReference type="Pfam" id="PF11700">
    <property type="entry name" value="ATG22"/>
    <property type="match status" value="2"/>
</dbReference>
<dbReference type="SUPFAM" id="SSF103473">
    <property type="entry name" value="MFS general substrate transporter"/>
    <property type="match status" value="1"/>
</dbReference>
<feature type="transmembrane region" description="Helical" evidence="6">
    <location>
        <begin position="14"/>
        <end position="32"/>
    </location>
</feature>
<evidence type="ECO:0000256" key="5">
    <source>
        <dbReference type="ARBA" id="ARBA00023136"/>
    </source>
</evidence>
<dbReference type="PANTHER" id="PTHR23519">
    <property type="entry name" value="AUTOPHAGY-RELATED PROTEIN 22"/>
    <property type="match status" value="1"/>
</dbReference>
<evidence type="ECO:0000256" key="4">
    <source>
        <dbReference type="ARBA" id="ARBA00022989"/>
    </source>
</evidence>
<dbReference type="Gene3D" id="1.20.1250.20">
    <property type="entry name" value="MFS general substrate transporter like domains"/>
    <property type="match status" value="1"/>
</dbReference>
<dbReference type="AlphaFoldDB" id="A0A2X3HH99"/>
<feature type="transmembrane region" description="Helical" evidence="6">
    <location>
        <begin position="81"/>
        <end position="99"/>
    </location>
</feature>
<name>A0A2X3HH99_9LIST</name>
<evidence type="ECO:0000256" key="1">
    <source>
        <dbReference type="ARBA" id="ARBA00004127"/>
    </source>
</evidence>
<reference evidence="7 8" key="1">
    <citation type="submission" date="2018-06" db="EMBL/GenBank/DDBJ databases">
        <authorList>
            <consortium name="Pathogen Informatics"/>
            <person name="Doyle S."/>
        </authorList>
    </citation>
    <scope>NUCLEOTIDE SEQUENCE [LARGE SCALE GENOMIC DNA]</scope>
    <source>
        <strain evidence="7 8">NCTC13940</strain>
    </source>
</reference>
<feature type="transmembrane region" description="Helical" evidence="6">
    <location>
        <begin position="175"/>
        <end position="196"/>
    </location>
</feature>
<evidence type="ECO:0000256" key="3">
    <source>
        <dbReference type="ARBA" id="ARBA00022692"/>
    </source>
</evidence>
<dbReference type="PANTHER" id="PTHR23519:SF1">
    <property type="entry name" value="AUTOPHAGY-RELATED PROTEIN 22"/>
    <property type="match status" value="1"/>
</dbReference>
<evidence type="ECO:0000256" key="2">
    <source>
        <dbReference type="ARBA" id="ARBA00022448"/>
    </source>
</evidence>
<dbReference type="EMBL" id="UAWT01000048">
    <property type="protein sequence ID" value="SQC72007.1"/>
    <property type="molecule type" value="Genomic_DNA"/>
</dbReference>
<protein>
    <submittedName>
        <fullName evidence="7">Vacuole effluxer Atg22 like</fullName>
    </submittedName>
</protein>
<keyword evidence="4 6" id="KW-1133">Transmembrane helix</keyword>
<dbReference type="STRING" id="1214117.LFLEISCH_09674"/>
<sequence>MYTKEEKSWILQDWANSAYSIMITTAILPIYFKSVAANAGISDSLSTAYWGYTNSVGTLLISCLAPILGTIADYQFFKKRFFSLFTFLGVACTLSFMFVPYDGWLMLLGLYALSLIGFSGANIFYDSFLIDVTTNERMDRISSAGYAYGYLGSSIPFITFIVLKVTGILPIEEVTLVNIGFLMTAIWWLGFTIPFFKNVHQNHYLKKAKKPIQASFKRLFNTLRQKFVLTERLRYF</sequence>
<feature type="transmembrane region" description="Helical" evidence="6">
    <location>
        <begin position="146"/>
        <end position="169"/>
    </location>
</feature>
<feature type="transmembrane region" description="Helical" evidence="6">
    <location>
        <begin position="105"/>
        <end position="125"/>
    </location>
</feature>
<evidence type="ECO:0000313" key="8">
    <source>
        <dbReference type="Proteomes" id="UP000250257"/>
    </source>
</evidence>
<proteinExistence type="predicted"/>
<keyword evidence="2" id="KW-0813">Transport</keyword>
<keyword evidence="5 6" id="KW-0472">Membrane</keyword>